<evidence type="ECO:0000313" key="5">
    <source>
        <dbReference type="Proteomes" id="UP000009097"/>
    </source>
</evidence>
<dbReference type="GO" id="GO:0006629">
    <property type="term" value="P:lipid metabolic process"/>
    <property type="evidence" value="ECO:0007669"/>
    <property type="project" value="InterPro"/>
</dbReference>
<dbReference type="AlphaFoldDB" id="A0A0J9WC32"/>
<sequence length="701" mass="78188">MTTKSSRYRPTMRELWVPFSPEDTMIFRFIQKINQKYNLNIRSYSDLYNYSISNLEQFWSECFETAGFIQSGSYTRSIDESQYIDAIPRWFEGITINFAENLLFSRDDTVAQDAKATKEKENGKIAVTQVGEGGVDVRHFDWATLRHDTSSLASALQNRGLNKGDRVFAVASNSYQTLTVFLATTWVGGIFSSTSPDMGIEGILQRAKQISPKLVFMDDSTRYNGKDFDLMSKVRKIVAELSKEASFQNLVLLPRGKHPASIDLTSKIEPMDEFLSCADDGPPSFERLPFHSPCLISYSSGTTGEPKCIVHSVGGLLINSYKEGILHGDLRADDVVLQYTTTGWIMYVACVTALLPGARTVLYDGSPFFPNATSFIKLLSQEKVTSFGTSPRWMFEMRKLGISPREIADLCKVKTVTSTGMVLSDQLFEWFYDTGFPSHVRLANMSGGTDIAGCFALGNPISPLYVGGCQGPSLGVAIAIYNEGTEGKAELAVPGAAGELVAYKPFPNVPVSFWNDILPQQSPKSKYFSSYFAKYEHVWAHGDFVSIHPITKAVLFHGRSDGVLNPSGIRFGSSEIYSVMERHFSEIMVDSICVGQRRASDSDETVLLFVQMKPGYRLTRELVETIKQTIRKDLSNRHVPKHVFEAPDLPVTATFKKVELPIKHIVSGRKVRPSGTIINPSSLDYFYQFADIENYVMSAKL</sequence>
<dbReference type="GO" id="GO:0030729">
    <property type="term" value="F:acetoacetate-CoA ligase activity"/>
    <property type="evidence" value="ECO:0007669"/>
    <property type="project" value="InterPro"/>
</dbReference>
<evidence type="ECO:0000313" key="4">
    <source>
        <dbReference type="EMBL" id="KNB20100.1"/>
    </source>
</evidence>
<name>A0A0J9WC32_FUSO4</name>
<dbReference type="Gene3D" id="3.30.300.30">
    <property type="match status" value="1"/>
</dbReference>
<dbReference type="InterPro" id="IPR005914">
    <property type="entry name" value="Acac_CoA_synth"/>
</dbReference>
<dbReference type="InterPro" id="IPR032387">
    <property type="entry name" value="ACAS_N"/>
</dbReference>
<dbReference type="InterPro" id="IPR020845">
    <property type="entry name" value="AMP-binding_CS"/>
</dbReference>
<evidence type="ECO:0000259" key="2">
    <source>
        <dbReference type="Pfam" id="PF00501"/>
    </source>
</evidence>
<reference evidence="4" key="2">
    <citation type="journal article" date="2010" name="Nature">
        <title>Comparative genomics reveals mobile pathogenicity chromosomes in Fusarium.</title>
        <authorList>
            <person name="Ma L.J."/>
            <person name="van der Does H.C."/>
            <person name="Borkovich K.A."/>
            <person name="Coleman J.J."/>
            <person name="Daboussi M.J."/>
            <person name="Di Pietro A."/>
            <person name="Dufresne M."/>
            <person name="Freitag M."/>
            <person name="Grabherr M."/>
            <person name="Henrissat B."/>
            <person name="Houterman P.M."/>
            <person name="Kang S."/>
            <person name="Shim W.B."/>
            <person name="Woloshuk C."/>
            <person name="Xie X."/>
            <person name="Xu J.R."/>
            <person name="Antoniw J."/>
            <person name="Baker S.E."/>
            <person name="Bluhm B.H."/>
            <person name="Breakspear A."/>
            <person name="Brown D.W."/>
            <person name="Butchko R.A."/>
            <person name="Chapman S."/>
            <person name="Coulson R."/>
            <person name="Coutinho P.M."/>
            <person name="Danchin E.G."/>
            <person name="Diener A."/>
            <person name="Gale L.R."/>
            <person name="Gardiner D.M."/>
            <person name="Goff S."/>
            <person name="Hammond-Kosack K.E."/>
            <person name="Hilburn K."/>
            <person name="Hua-Van A."/>
            <person name="Jonkers W."/>
            <person name="Kazan K."/>
            <person name="Kodira C.D."/>
            <person name="Koehrsen M."/>
            <person name="Kumar L."/>
            <person name="Lee Y.H."/>
            <person name="Li L."/>
            <person name="Manners J.M."/>
            <person name="Miranda-Saavedra D."/>
            <person name="Mukherjee M."/>
            <person name="Park G."/>
            <person name="Park J."/>
            <person name="Park S.Y."/>
            <person name="Proctor R.H."/>
            <person name="Regev A."/>
            <person name="Ruiz-Roldan M.C."/>
            <person name="Sain D."/>
            <person name="Sakthikumar S."/>
            <person name="Sykes S."/>
            <person name="Schwartz D.C."/>
            <person name="Turgeon B.G."/>
            <person name="Wapinski I."/>
            <person name="Yoder O."/>
            <person name="Young S."/>
            <person name="Zeng Q."/>
            <person name="Zhou S."/>
            <person name="Galagan J."/>
            <person name="Cuomo C.A."/>
            <person name="Kistler H.C."/>
            <person name="Rep M."/>
        </authorList>
    </citation>
    <scope>NUCLEOTIDE SEQUENCE [LARGE SCALE GENOMIC DNA]</scope>
    <source>
        <strain evidence="4">4287</strain>
    </source>
</reference>
<dbReference type="InterPro" id="IPR045851">
    <property type="entry name" value="AMP-bd_C_sf"/>
</dbReference>
<reference evidence="4" key="1">
    <citation type="submission" date="2007-04" db="EMBL/GenBank/DDBJ databases">
        <authorList>
            <consortium name="The Broad Institute Genome Sequencing Platform"/>
            <person name="Birren B."/>
            <person name="Lander E."/>
            <person name="Galagan J."/>
            <person name="Nusbaum C."/>
            <person name="Devon K."/>
            <person name="Ma L.-J."/>
            <person name="Jaffe D."/>
            <person name="Butler J."/>
            <person name="Alvarez P."/>
            <person name="Gnerre S."/>
            <person name="Grabherr M."/>
            <person name="Kleber M."/>
            <person name="Mauceli E."/>
            <person name="Brockman W."/>
            <person name="MacCallum I.A."/>
            <person name="Young S."/>
            <person name="LaButti K."/>
            <person name="DeCaprio D."/>
            <person name="Crawford M."/>
            <person name="Koehrsen M."/>
            <person name="Engels R."/>
            <person name="Montgomery P."/>
            <person name="Pearson M."/>
            <person name="Howarth C."/>
            <person name="Larson L."/>
            <person name="White J."/>
            <person name="O'Leary S."/>
            <person name="Kodira C."/>
            <person name="Zeng Q."/>
            <person name="Yandava C."/>
            <person name="Alvarado L."/>
            <person name="Kistler C."/>
            <person name="Shim W.-B."/>
            <person name="Kang S."/>
            <person name="Woloshuk C."/>
        </authorList>
    </citation>
    <scope>NUCLEOTIDE SEQUENCE</scope>
    <source>
        <strain evidence="4">4287</strain>
    </source>
</reference>
<dbReference type="PANTHER" id="PTHR42921:SF4">
    <property type="entry name" value="ACETOACETYL-COA SYNTHASE (AFU_ORTHOLOGUE AFUA_8G04770)"/>
    <property type="match status" value="1"/>
</dbReference>
<dbReference type="VEuPathDB" id="FungiDB:FOXG_17215"/>
<gene>
    <name evidence="4" type="ORF">FOXG_17215</name>
</gene>
<dbReference type="GeneID" id="28958006"/>
<dbReference type="KEGG" id="fox:FOXG_17215"/>
<feature type="domain" description="Acetyl-coenzyme A synthetase N-terminal" evidence="3">
    <location>
        <begin position="44"/>
        <end position="101"/>
    </location>
</feature>
<protein>
    <submittedName>
        <fullName evidence="4">Acetoacetate-CoA ligase</fullName>
    </submittedName>
</protein>
<dbReference type="InterPro" id="IPR042099">
    <property type="entry name" value="ANL_N_sf"/>
</dbReference>
<dbReference type="Proteomes" id="UP000009097">
    <property type="component" value="Unassembled WGS sequence"/>
</dbReference>
<dbReference type="Pfam" id="PF16177">
    <property type="entry name" value="ACAS_N"/>
    <property type="match status" value="1"/>
</dbReference>
<evidence type="ECO:0000259" key="3">
    <source>
        <dbReference type="Pfam" id="PF16177"/>
    </source>
</evidence>
<dbReference type="OrthoDB" id="10253869at2759"/>
<dbReference type="PANTHER" id="PTHR42921">
    <property type="entry name" value="ACETOACETYL-COA SYNTHETASE"/>
    <property type="match status" value="1"/>
</dbReference>
<keyword evidence="4" id="KW-0436">Ligase</keyword>
<feature type="domain" description="AMP-dependent synthetase/ligase" evidence="2">
    <location>
        <begin position="119"/>
        <end position="503"/>
    </location>
</feature>
<dbReference type="PROSITE" id="PS00455">
    <property type="entry name" value="AMP_BINDING"/>
    <property type="match status" value="1"/>
</dbReference>
<dbReference type="SUPFAM" id="SSF56801">
    <property type="entry name" value="Acetyl-CoA synthetase-like"/>
    <property type="match status" value="1"/>
</dbReference>
<dbReference type="NCBIfam" id="TIGR01217">
    <property type="entry name" value="ac_ac_CoA_syn"/>
    <property type="match status" value="1"/>
</dbReference>
<dbReference type="Pfam" id="PF00501">
    <property type="entry name" value="AMP-binding"/>
    <property type="match status" value="1"/>
</dbReference>
<evidence type="ECO:0000256" key="1">
    <source>
        <dbReference type="ARBA" id="ARBA00006432"/>
    </source>
</evidence>
<dbReference type="RefSeq" id="XP_018258145.1">
    <property type="nucleotide sequence ID" value="XM_018397233.1"/>
</dbReference>
<comment type="similarity">
    <text evidence="1">Belongs to the ATP-dependent AMP-binding enzyme family.</text>
</comment>
<organism evidence="4 5">
    <name type="scientific">Fusarium oxysporum f. sp. lycopersici (strain 4287 / CBS 123668 / FGSC 9935 / NRRL 34936)</name>
    <name type="common">Fusarium vascular wilt of tomato</name>
    <dbReference type="NCBI Taxonomy" id="426428"/>
    <lineage>
        <taxon>Eukaryota</taxon>
        <taxon>Fungi</taxon>
        <taxon>Dikarya</taxon>
        <taxon>Ascomycota</taxon>
        <taxon>Pezizomycotina</taxon>
        <taxon>Sordariomycetes</taxon>
        <taxon>Hypocreomycetidae</taxon>
        <taxon>Hypocreales</taxon>
        <taxon>Nectriaceae</taxon>
        <taxon>Fusarium</taxon>
        <taxon>Fusarium oxysporum species complex</taxon>
    </lineage>
</organism>
<dbReference type="InterPro" id="IPR000873">
    <property type="entry name" value="AMP-dep_synth/lig_dom"/>
</dbReference>
<dbReference type="EMBL" id="DS231740">
    <property type="protein sequence ID" value="KNB20100.1"/>
    <property type="molecule type" value="Genomic_DNA"/>
</dbReference>
<accession>A0A0J9WC32</accession>
<proteinExistence type="inferred from homology"/>
<dbReference type="Gene3D" id="3.40.50.12780">
    <property type="entry name" value="N-terminal domain of ligase-like"/>
    <property type="match status" value="1"/>
</dbReference>